<accession>A0A3B6DDE9</accession>
<keyword evidence="3 8" id="KW-0547">Nucleotide-binding</keyword>
<gene>
    <name evidence="11" type="primary">LOC123052276</name>
</gene>
<evidence type="ECO:0000313" key="12">
    <source>
        <dbReference type="Proteomes" id="UP000019116"/>
    </source>
</evidence>
<evidence type="ECO:0000256" key="5">
    <source>
        <dbReference type="ARBA" id="ARBA00022840"/>
    </source>
</evidence>
<dbReference type="GO" id="GO:0005524">
    <property type="term" value="F:ATP binding"/>
    <property type="evidence" value="ECO:0007669"/>
    <property type="project" value="UniProtKB-UniRule"/>
</dbReference>
<dbReference type="CDD" id="cd03334">
    <property type="entry name" value="Fab1_TCP"/>
    <property type="match status" value="1"/>
</dbReference>
<dbReference type="GeneID" id="123052276"/>
<dbReference type="GO" id="GO:0046854">
    <property type="term" value="P:phosphatidylinositol phosphate biosynthetic process"/>
    <property type="evidence" value="ECO:0000318"/>
    <property type="project" value="GO_Central"/>
</dbReference>
<keyword evidence="4 8" id="KW-0418">Kinase</keyword>
<dbReference type="SUPFAM" id="SSF52029">
    <property type="entry name" value="GroEL apical domain-like"/>
    <property type="match status" value="1"/>
</dbReference>
<dbReference type="Proteomes" id="UP000019116">
    <property type="component" value="Chromosome 2D"/>
</dbReference>
<dbReference type="Pfam" id="PF00118">
    <property type="entry name" value="Cpn60_TCP1"/>
    <property type="match status" value="1"/>
</dbReference>
<proteinExistence type="predicted"/>
<reference evidence="11" key="2">
    <citation type="submission" date="2018-10" db="UniProtKB">
        <authorList>
            <consortium name="EnsemblPlants"/>
        </authorList>
    </citation>
    <scope>IDENTIFICATION</scope>
</reference>
<evidence type="ECO:0000256" key="4">
    <source>
        <dbReference type="ARBA" id="ARBA00022777"/>
    </source>
</evidence>
<evidence type="ECO:0000256" key="2">
    <source>
        <dbReference type="ARBA" id="ARBA00022679"/>
    </source>
</evidence>
<dbReference type="PANTHER" id="PTHR45748:SF14">
    <property type="entry name" value="1-PHOSPHATIDYLINOSITOL-3-PHOSPHATE 5-KINASE FAB1C-RELATED"/>
    <property type="match status" value="1"/>
</dbReference>
<dbReference type="InterPro" id="IPR027484">
    <property type="entry name" value="PInositol-4-P-5-kinase_N"/>
</dbReference>
<comment type="subunit">
    <text evidence="6">Component of the PI(3,5)P2 regulatory complex at least composed of ATG18, SAC/FIG4, FAB1 and VAC14.</text>
</comment>
<dbReference type="FunFam" id="3.30.810.10:FF:000001">
    <property type="entry name" value="1-phosphatidylinositol 3-phosphate 5-kinase FAB1"/>
    <property type="match status" value="1"/>
</dbReference>
<dbReference type="GO" id="GO:0007033">
    <property type="term" value="P:vacuole organization"/>
    <property type="evidence" value="ECO:0000318"/>
    <property type="project" value="GO_Central"/>
</dbReference>
<evidence type="ECO:0000313" key="11">
    <source>
        <dbReference type="EnsemblPlants" id="TraesCS2D02G198300.2"/>
    </source>
</evidence>
<dbReference type="PROSITE" id="PS51455">
    <property type="entry name" value="PIPK"/>
    <property type="match status" value="1"/>
</dbReference>
<keyword evidence="2 8" id="KW-0808">Transferase</keyword>
<protein>
    <recommendedName>
        <fullName evidence="1">1-phosphatidylinositol-3-phosphate 5-kinase</fullName>
        <ecNumber evidence="1">2.7.1.150</ecNumber>
    </recommendedName>
    <alternativeName>
        <fullName evidence="7">Phosphatidylinositol 3-phosphate 5-kinase type III</fullName>
    </alternativeName>
</protein>
<feature type="region of interest" description="Disordered" evidence="9">
    <location>
        <begin position="160"/>
        <end position="211"/>
    </location>
</feature>
<evidence type="ECO:0000256" key="7">
    <source>
        <dbReference type="ARBA" id="ARBA00077223"/>
    </source>
</evidence>
<dbReference type="InterPro" id="IPR002423">
    <property type="entry name" value="Cpn60/GroEL/TCP-1"/>
</dbReference>
<dbReference type="Gene3D" id="3.50.7.10">
    <property type="entry name" value="GroEL"/>
    <property type="match status" value="1"/>
</dbReference>
<dbReference type="Gene3D" id="3.30.810.10">
    <property type="entry name" value="2-Layer Sandwich"/>
    <property type="match status" value="1"/>
</dbReference>
<keyword evidence="12" id="KW-1185">Reference proteome</keyword>
<evidence type="ECO:0000259" key="10">
    <source>
        <dbReference type="PROSITE" id="PS51455"/>
    </source>
</evidence>
<dbReference type="GO" id="GO:0010008">
    <property type="term" value="C:endosome membrane"/>
    <property type="evidence" value="ECO:0000318"/>
    <property type="project" value="GO_Central"/>
</dbReference>
<dbReference type="FunFam" id="3.50.7.10:FF:000007">
    <property type="entry name" value="1-phosphatidylinositol 3-phosphate 5-kinase isoform X1"/>
    <property type="match status" value="1"/>
</dbReference>
<dbReference type="EC" id="2.7.1.150" evidence="1"/>
<dbReference type="STRING" id="4565.A0A3B6DDE9"/>
<dbReference type="Gramene" id="TraesCS2D02G198300.2">
    <property type="protein sequence ID" value="TraesCS2D02G198300.2"/>
    <property type="gene ID" value="TraesCS2D02G198300"/>
</dbReference>
<feature type="domain" description="PIPK" evidence="10">
    <location>
        <begin position="1303"/>
        <end position="1623"/>
    </location>
</feature>
<evidence type="ECO:0000256" key="3">
    <source>
        <dbReference type="ARBA" id="ARBA00022741"/>
    </source>
</evidence>
<evidence type="ECO:0000256" key="8">
    <source>
        <dbReference type="PROSITE-ProRule" id="PRU00781"/>
    </source>
</evidence>
<dbReference type="InterPro" id="IPR002498">
    <property type="entry name" value="PInositol-4-P-4/5-kinase_core"/>
</dbReference>
<dbReference type="KEGG" id="taes:123052276"/>
<feature type="compositionally biased region" description="Basic and acidic residues" evidence="9">
    <location>
        <begin position="591"/>
        <end position="621"/>
    </location>
</feature>
<name>A0A3B6DDE9_WHEAT</name>
<dbReference type="Gene3D" id="3.30.800.10">
    <property type="entry name" value="Phosphatidylinositol Phosphate Kinase II Beta"/>
    <property type="match status" value="1"/>
</dbReference>
<feature type="compositionally biased region" description="Acidic residues" evidence="9">
    <location>
        <begin position="200"/>
        <end position="211"/>
    </location>
</feature>
<dbReference type="Gramene" id="TraesCS2D03G0413600.2">
    <property type="protein sequence ID" value="TraesCS2D03G0413600.2.CDS"/>
    <property type="gene ID" value="TraesCS2D03G0413600"/>
</dbReference>
<evidence type="ECO:0000256" key="6">
    <source>
        <dbReference type="ARBA" id="ARBA00023464"/>
    </source>
</evidence>
<feature type="region of interest" description="Disordered" evidence="9">
    <location>
        <begin position="591"/>
        <end position="626"/>
    </location>
</feature>
<dbReference type="SMART" id="SM00330">
    <property type="entry name" value="PIPKc"/>
    <property type="match status" value="1"/>
</dbReference>
<reference evidence="11" key="1">
    <citation type="submission" date="2018-08" db="EMBL/GenBank/DDBJ databases">
        <authorList>
            <person name="Rossello M."/>
        </authorList>
    </citation>
    <scope>NUCLEOTIDE SEQUENCE [LARGE SCALE GENOMIC DNA]</scope>
    <source>
        <strain evidence="11">cv. Chinese Spring</strain>
    </source>
</reference>
<organism evidence="11">
    <name type="scientific">Triticum aestivum</name>
    <name type="common">Wheat</name>
    <dbReference type="NCBI Taxonomy" id="4565"/>
    <lineage>
        <taxon>Eukaryota</taxon>
        <taxon>Viridiplantae</taxon>
        <taxon>Streptophyta</taxon>
        <taxon>Embryophyta</taxon>
        <taxon>Tracheophyta</taxon>
        <taxon>Spermatophyta</taxon>
        <taxon>Magnoliopsida</taxon>
        <taxon>Liliopsida</taxon>
        <taxon>Poales</taxon>
        <taxon>Poaceae</taxon>
        <taxon>BOP clade</taxon>
        <taxon>Pooideae</taxon>
        <taxon>Triticodae</taxon>
        <taxon>Triticeae</taxon>
        <taxon>Triticinae</taxon>
        <taxon>Triticum</taxon>
    </lineage>
</organism>
<dbReference type="InterPro" id="IPR044769">
    <property type="entry name" value="PIKfyve_PIPKc"/>
</dbReference>
<dbReference type="SUPFAM" id="SSF56104">
    <property type="entry name" value="SAICAR synthase-like"/>
    <property type="match status" value="1"/>
</dbReference>
<evidence type="ECO:0000256" key="1">
    <source>
        <dbReference type="ARBA" id="ARBA00012009"/>
    </source>
</evidence>
<dbReference type="FunFam" id="3.30.800.10:FF:000010">
    <property type="entry name" value="Putative 1-phosphatidylinositol-3-phosphate 5-kinase FAB1C"/>
    <property type="match status" value="1"/>
</dbReference>
<dbReference type="GO" id="GO:0000285">
    <property type="term" value="F:1-phosphatidylinositol-3-phosphate 5-kinase activity"/>
    <property type="evidence" value="ECO:0000318"/>
    <property type="project" value="GO_Central"/>
</dbReference>
<feature type="region of interest" description="Disordered" evidence="9">
    <location>
        <begin position="23"/>
        <end position="102"/>
    </location>
</feature>
<keyword evidence="5 8" id="KW-0067">ATP-binding</keyword>
<dbReference type="Pfam" id="PF01504">
    <property type="entry name" value="PIP5K"/>
    <property type="match status" value="1"/>
</dbReference>
<dbReference type="SMR" id="A0A3B6DDE9"/>
<dbReference type="InterPro" id="IPR027409">
    <property type="entry name" value="GroEL-like_apical_dom_sf"/>
</dbReference>
<dbReference type="PANTHER" id="PTHR45748">
    <property type="entry name" value="1-PHOSPHATIDYLINOSITOL 3-PHOSPHATE 5-KINASE-RELATED"/>
    <property type="match status" value="1"/>
</dbReference>
<dbReference type="PaxDb" id="4565-Traes_2BS_F41EA1AD5.1"/>
<dbReference type="EnsemblPlants" id="TraesCS2D02G198300.2">
    <property type="protein sequence ID" value="TraesCS2D02G198300.2"/>
    <property type="gene ID" value="TraesCS2D02G198300"/>
</dbReference>
<sequence>MGVVEFSVLGAVQKFRSLITGSTPAADEEARQASAPPSPATPPRSGGVSPVDSPPPAARSGGRRAIALRRQISSPQPLRCYPVRRADGEENDGPGKFFTPGNDCLNDLSDTDSVSELNRSMTLSPLESPTWMVWQNGGTRTSRTNGRFSLDSLEHGTKTIAESSGESDTNKHQVDFDANIWRPPPPEDEGDDAESRVFGFDDDDDDDDGVEESSNLLALGCFSTNKTVGADMITDIAHTEGLRNAVLGHFRALVAQLLNGEGISVGNDDGCISWLEIVSSLSWQAASYVRPNTKKGGSMDPTDYVKVKCIASGDPTDSNLVRGVVCSKNLKHKRMMSEHRNAKLLILGGALEYQRVTNKLASIDTILEQEKEHLRTIVRNIESLQPNVLLVEKSVSSYAQELLAKEISLVLNVKRPLLERISRCTGAQIGSSIENIASARLGQCEMFKVQKFLEFPSGKQTNRRSTKTLMFFEGCPRRLGCTVLLRGPCREELKKVKRTVQLAVFAAYHLSLETSFFADEGATLPKGPSRPVIELPDIRGDTDCFAGSAGVGMPHKLKQIQGDDSRMFEEISVSPRSLCLNEEGESVVFEHRESGSPVEHRESGSPVEHRESGSPVEHRESGSPVDDYLPHAIGSCEESKISPYFLDLDPRTSGIVMHFHDSALFFIANNNRQDVVPGKKCQEVDHWNHKRHHDCPAGDCNDQNEFSGEFFGTNDNHQSILVSLSSTCIPKSLVCERPQLFRIKFYGSFDKPLGRYLRQDLFDQAYCCPSCKEPSESHVRCYIHQHGSLTIRVRRLLSQKLPGERDGRIWMWHRCLKCEPKNGVPPATRRVIMSDAAWGLSFGKFLELSFSNRSTANRIASCGHSLQRDCLRFYGYGNMVAFFRYSPVDILSVTLPPSVLCFNCRSPQDWTKTVAVEIYGKMKSLHWEISDFLHRTEKNIPSEDDPVKTGIHRQIIEMKDLLKMERNECEILLLPVIRDSNHHVQASIDILELNRLRRGLILDAYLWDRRLCHIDSLIETNGCVSKNNPATEFLLDIRLKEWKTDLLEADTNIGKPTCLLQSPGSPRKSLLSREVCFSDDEYSMSGKKLQIDLVDHPGDDTEDLDKVFSKFNGEKEWPSTRAAIGMEPVERLPSLASIFSDNIDLAWTGSSELQYDLPQDFTKIDENGSLNLLDNPGYKNAPVRIHSFDSTVASRQRERTGLAPTSLHLSSFRSAEYFGGLTSITKDPMPNIRRACSQRSPGAIEKLNVILTRSPTHISSASHMVDDGARLLLPQIGNEDVVVAVYDDEPTSIVAYAMTSNEYVQKVTRKLNSTSSFSHLPNATELNHGLEQSLPSQENNLDSEGTHFKFSFDDETPLPADNAKFSVICYFAKHFAALRDKCCPKDIDYIRSLSRCKRWSAQGGKSNVYFARTLDERFIIKQVTKTELDSFVEFVPQYFKYLMESLASGSPTCLAKIVGLYQVNVKGLKTGREVKMDLMVMENLFFEKKIPRVYDLKGSLRSRYTSGDSKVLLDSNLIEALHTKPIFLGSRAKRRLERAVWNDTSFLASADVMDYSLLVGIDEEKKELVIGIIDYLRQYTWDKQLETWVKASGILGGPKNEAPTIISPMQYKKRFRKAMSKYFLTVPDQWTS</sequence>
<evidence type="ECO:0000256" key="9">
    <source>
        <dbReference type="SAM" id="MobiDB-lite"/>
    </source>
</evidence>
<dbReference type="CDD" id="cd17300">
    <property type="entry name" value="PIPKc_PIKfyve"/>
    <property type="match status" value="1"/>
</dbReference>
<dbReference type="RefSeq" id="XP_044331340.1">
    <property type="nucleotide sequence ID" value="XM_044475405.1"/>
</dbReference>
<dbReference type="InterPro" id="IPR027483">
    <property type="entry name" value="PInositol-4-P-4/5-kinase_C_sf"/>
</dbReference>